<dbReference type="RefSeq" id="WP_004502393.1">
    <property type="nucleotide sequence ID" value="NZ_AHNU02000013.1"/>
</dbReference>
<protein>
    <submittedName>
        <fullName evidence="2">Leucine rich repeat protein</fullName>
    </submittedName>
</protein>
<evidence type="ECO:0000313" key="3">
    <source>
        <dbReference type="Proteomes" id="UP000012118"/>
    </source>
</evidence>
<feature type="signal peptide" evidence="1">
    <location>
        <begin position="1"/>
        <end position="24"/>
    </location>
</feature>
<dbReference type="InterPro" id="IPR032675">
    <property type="entry name" value="LRR_dom_sf"/>
</dbReference>
<comment type="caution">
    <text evidence="2">The sequence shown here is derived from an EMBL/GenBank/DDBJ whole genome shotgun (WGS) entry which is preliminary data.</text>
</comment>
<organism evidence="2 3">
    <name type="scientific">Leptospira weilii str. UI 13098</name>
    <dbReference type="NCBI Taxonomy" id="1088542"/>
    <lineage>
        <taxon>Bacteria</taxon>
        <taxon>Pseudomonadati</taxon>
        <taxon>Spirochaetota</taxon>
        <taxon>Spirochaetia</taxon>
        <taxon>Leptospirales</taxon>
        <taxon>Leptospiraceae</taxon>
        <taxon>Leptospira</taxon>
    </lineage>
</organism>
<keyword evidence="1" id="KW-0732">Signal</keyword>
<dbReference type="AlphaFoldDB" id="M6QII1"/>
<dbReference type="Pfam" id="PF13855">
    <property type="entry name" value="LRR_8"/>
    <property type="match status" value="1"/>
</dbReference>
<keyword evidence="3" id="KW-1185">Reference proteome</keyword>
<evidence type="ECO:0000256" key="1">
    <source>
        <dbReference type="SAM" id="SignalP"/>
    </source>
</evidence>
<name>M6QII1_9LEPT</name>
<dbReference type="Gene3D" id="3.80.10.10">
    <property type="entry name" value="Ribonuclease Inhibitor"/>
    <property type="match status" value="1"/>
</dbReference>
<dbReference type="EMBL" id="AHNU02000013">
    <property type="protein sequence ID" value="EMN92338.1"/>
    <property type="molecule type" value="Genomic_DNA"/>
</dbReference>
<dbReference type="SUPFAM" id="SSF52075">
    <property type="entry name" value="Outer arm dynein light chain 1"/>
    <property type="match status" value="1"/>
</dbReference>
<dbReference type="Proteomes" id="UP000012118">
    <property type="component" value="Unassembled WGS sequence"/>
</dbReference>
<accession>M6QII1</accession>
<reference evidence="2 3" key="1">
    <citation type="submission" date="2013-01" db="EMBL/GenBank/DDBJ databases">
        <authorList>
            <person name="Harkins D.M."/>
            <person name="Durkin A.S."/>
            <person name="Brinkac L.M."/>
            <person name="Haft D.H."/>
            <person name="Selengut J.D."/>
            <person name="Sanka R."/>
            <person name="DePew J."/>
            <person name="Purushe J."/>
            <person name="Chanthongthip A."/>
            <person name="Lattana O."/>
            <person name="Phetsouvanh R."/>
            <person name="Newton P.N."/>
            <person name="Vinetz J.M."/>
            <person name="Sutton G.G."/>
            <person name="Nierman W.C."/>
            <person name="Fouts D.E."/>
        </authorList>
    </citation>
    <scope>NUCLEOTIDE SEQUENCE [LARGE SCALE GENOMIC DNA]</scope>
    <source>
        <strain evidence="2 3">UI 13098</strain>
    </source>
</reference>
<gene>
    <name evidence="2" type="ORF">LEP1GSC108_2779</name>
</gene>
<dbReference type="InterPro" id="IPR001611">
    <property type="entry name" value="Leu-rich_rpt"/>
</dbReference>
<evidence type="ECO:0000313" key="2">
    <source>
        <dbReference type="EMBL" id="EMN92338.1"/>
    </source>
</evidence>
<sequence length="103" mass="12257">MKFRLTLICLLKTAAFLLVFSCMPQERFEYTDDVQYDLTKAFQNPSKVRILDLSRQKLTTLPKEIGQLKNLQWLELSNNQFSLEEQERIRKLFPNAGLIFEYH</sequence>
<proteinExistence type="predicted"/>
<feature type="chain" id="PRO_5004078105" evidence="1">
    <location>
        <begin position="25"/>
        <end position="103"/>
    </location>
</feature>